<dbReference type="Gene3D" id="3.20.20.80">
    <property type="entry name" value="Glycosidases"/>
    <property type="match status" value="4"/>
</dbReference>
<feature type="domain" description="Glycosyl hydrolase family 13 catalytic" evidence="2">
    <location>
        <begin position="7"/>
        <end position="559"/>
    </location>
</feature>
<dbReference type="SUPFAM" id="SSF51445">
    <property type="entry name" value="(Trans)glycosidases"/>
    <property type="match status" value="1"/>
</dbReference>
<comment type="caution">
    <text evidence="3">The sequence shown here is derived from an EMBL/GenBank/DDBJ whole genome shotgun (WGS) entry which is preliminary data.</text>
</comment>
<feature type="compositionally biased region" description="Basic and acidic residues" evidence="1">
    <location>
        <begin position="729"/>
        <end position="739"/>
    </location>
</feature>
<evidence type="ECO:0000256" key="1">
    <source>
        <dbReference type="SAM" id="MobiDB-lite"/>
    </source>
</evidence>
<evidence type="ECO:0000259" key="2">
    <source>
        <dbReference type="SMART" id="SM00642"/>
    </source>
</evidence>
<dbReference type="PANTHER" id="PTHR10357">
    <property type="entry name" value="ALPHA-AMYLASE FAMILY MEMBER"/>
    <property type="match status" value="1"/>
</dbReference>
<evidence type="ECO:0000313" key="4">
    <source>
        <dbReference type="Proteomes" id="UP000280307"/>
    </source>
</evidence>
<name>A0A426U599_9CHLR</name>
<dbReference type="AlphaFoldDB" id="A0A426U599"/>
<dbReference type="PANTHER" id="PTHR10357:SF216">
    <property type="entry name" value="MALTOOLIGOSYL TREHALOSE SYNTHASE-RELATED"/>
    <property type="match status" value="1"/>
</dbReference>
<dbReference type="NCBIfam" id="TIGR02401">
    <property type="entry name" value="trehalose_TreY"/>
    <property type="match status" value="1"/>
</dbReference>
<dbReference type="InterPro" id="IPR017853">
    <property type="entry name" value="GH"/>
</dbReference>
<protein>
    <submittedName>
        <fullName evidence="3">Malto-oligosyltrehalose synthase</fullName>
    </submittedName>
</protein>
<dbReference type="GO" id="GO:0030980">
    <property type="term" value="P:alpha-glucan catabolic process"/>
    <property type="evidence" value="ECO:0007669"/>
    <property type="project" value="TreeGrafter"/>
</dbReference>
<dbReference type="EMBL" id="RSAS01000213">
    <property type="protein sequence ID" value="RRR75103.1"/>
    <property type="molecule type" value="Genomic_DNA"/>
</dbReference>
<accession>A0A426U599</accession>
<dbReference type="SMART" id="SM00642">
    <property type="entry name" value="Aamy"/>
    <property type="match status" value="1"/>
</dbReference>
<dbReference type="Proteomes" id="UP000280307">
    <property type="component" value="Unassembled WGS sequence"/>
</dbReference>
<dbReference type="InterPro" id="IPR006047">
    <property type="entry name" value="GH13_cat_dom"/>
</dbReference>
<reference evidence="3 4" key="1">
    <citation type="submission" date="2018-12" db="EMBL/GenBank/DDBJ databases">
        <title>Genome Sequence of Candidatus Viridilinea halotolerans isolated from saline sulfide-rich spring.</title>
        <authorList>
            <person name="Grouzdev D.S."/>
            <person name="Burganskaya E.I."/>
            <person name="Krutkina M.S."/>
            <person name="Sukhacheva M.V."/>
            <person name="Gorlenko V.M."/>
        </authorList>
    </citation>
    <scope>NUCLEOTIDE SEQUENCE [LARGE SCALE GENOMIC DNA]</scope>
    <source>
        <strain evidence="3">Chok-6</strain>
    </source>
</reference>
<feature type="region of interest" description="Disordered" evidence="1">
    <location>
        <begin position="729"/>
        <end position="749"/>
    </location>
</feature>
<sequence>MTSSLDQLLSRLPRRTPRATYRLQLNADFPLDAAAEVSAYLADLGVSDAYASPILTARVGSPHGYDITDHSQISPDLGGEAAFQCFSAALQQHGLGLILDVVPNHMGIGDVRNTWWLDLLENGPSSIYAHYFDVDWDPVPSQLHNKVLLPVLGAQYGDVLEAGELQLNYNEGAFFLRYWENTFPVNPRSYRMLLEYRLEALIEALGADDLDVAELQSIITALSYLPARTETAPDKIQERNREKEVIKRRINNLYQQSEPFRAAVAETLTYFNGIPGAVRSFDALDALLAEQPYRLAFWRVAAEEINYRRFFDINELAAIRVELPDVLQATHQLVFRLLATGQANGLRIDHPDGLWNPPNYFRQLQECYLAYWAAANLPGDEEAVPETLAPEVSAWIEQALAEPAPAGPLARWPLYVVAEKILTDGETLPEDWAVEGTTGYDFLNELNNIFVDQRNRKAMDRLYSDVAGPRPNFANLVNGKKKEIMLVSLASEINTLSHMLDRLTESNRRFRDFTLNSLTFAIREVIASLPVYRTYISGPGTVAAWDERYVEAAVRDAQRRNPRTAGLIFNFLRDTLLLRNLDSFDEAARDEVVRFVMKFQQISGPVMAKGVEDTTFYVYNRLVALNEVGGHPEHFGGSVADLHRYAANRARRWPHAMLCSSTHDTKRSEDVRARVNVLSEMPAEWRQMVNRWSRLNARKRSEADSQPMPSRNDEYLLYQTLVGAWPDLKDEGGGMKDEAPTTTKPRPSTLIPHSFKERIVRYMEKATREAKVYTSWVNPNAAYDDAMRKFVEGILDPRRSTRFLDSLHSFAERVAYFGRFNSLAQTLVKLTAPGVPDIYQGCEMWDLSLVDPDNRRPVDFGLRRELLVALQQRRAAGDYAALAAELLADAPDGRIKLYVVHTTLMLRRERPELFAGADYVPLNAEGEQAEHVVAYARRSVAGEVITVVPRLSLTLAKGELAPPTGDLWEDTWLALPHAQVGATYREHFTARTLSVGDHEGQPGLWMSDVLEDFPVALLGE</sequence>
<evidence type="ECO:0000313" key="3">
    <source>
        <dbReference type="EMBL" id="RRR75103.1"/>
    </source>
</evidence>
<dbReference type="GO" id="GO:0047470">
    <property type="term" value="F:(1,4)-alpha-D-glucan 1-alpha-D-glucosylmutase activity"/>
    <property type="evidence" value="ECO:0007669"/>
    <property type="project" value="TreeGrafter"/>
</dbReference>
<dbReference type="Pfam" id="PF00128">
    <property type="entry name" value="Alpha-amylase"/>
    <property type="match status" value="1"/>
</dbReference>
<proteinExistence type="predicted"/>
<dbReference type="InterPro" id="IPR012767">
    <property type="entry name" value="Trehalose_TreY"/>
</dbReference>
<gene>
    <name evidence="3" type="primary">treY</name>
    <name evidence="3" type="ORF">EI684_05460</name>
</gene>
<dbReference type="CDD" id="cd11336">
    <property type="entry name" value="AmyAc_MTSase"/>
    <property type="match status" value="1"/>
</dbReference>
<organism evidence="3 4">
    <name type="scientific">Candidatus Viridilinea halotolerans</name>
    <dbReference type="NCBI Taxonomy" id="2491704"/>
    <lineage>
        <taxon>Bacteria</taxon>
        <taxon>Bacillati</taxon>
        <taxon>Chloroflexota</taxon>
        <taxon>Chloroflexia</taxon>
        <taxon>Chloroflexales</taxon>
        <taxon>Chloroflexineae</taxon>
        <taxon>Oscillochloridaceae</taxon>
        <taxon>Candidatus Viridilinea</taxon>
    </lineage>
</organism>
<dbReference type="GO" id="GO:0005992">
    <property type="term" value="P:trehalose biosynthetic process"/>
    <property type="evidence" value="ECO:0007669"/>
    <property type="project" value="TreeGrafter"/>
</dbReference>